<keyword evidence="1" id="KW-0472">Membrane</keyword>
<dbReference type="OrthoDB" id="2414403at2759"/>
<keyword evidence="1" id="KW-1133">Transmembrane helix</keyword>
<evidence type="ECO:0000313" key="4">
    <source>
        <dbReference type="Proteomes" id="UP000789831"/>
    </source>
</evidence>
<keyword evidence="4" id="KW-1185">Reference proteome</keyword>
<evidence type="ECO:0000256" key="2">
    <source>
        <dbReference type="SAM" id="SignalP"/>
    </source>
</evidence>
<dbReference type="Proteomes" id="UP000789831">
    <property type="component" value="Unassembled WGS sequence"/>
</dbReference>
<gene>
    <name evidence="3" type="ORF">AGERDE_LOCUS10037</name>
</gene>
<keyword evidence="2" id="KW-0732">Signal</keyword>
<dbReference type="EMBL" id="CAJVPL010002817">
    <property type="protein sequence ID" value="CAG8620402.1"/>
    <property type="molecule type" value="Genomic_DNA"/>
</dbReference>
<reference evidence="3" key="1">
    <citation type="submission" date="2021-06" db="EMBL/GenBank/DDBJ databases">
        <authorList>
            <person name="Kallberg Y."/>
            <person name="Tangrot J."/>
            <person name="Rosling A."/>
        </authorList>
    </citation>
    <scope>NUCLEOTIDE SEQUENCE</scope>
    <source>
        <strain evidence="3">MT106</strain>
    </source>
</reference>
<organism evidence="3 4">
    <name type="scientific">Ambispora gerdemannii</name>
    <dbReference type="NCBI Taxonomy" id="144530"/>
    <lineage>
        <taxon>Eukaryota</taxon>
        <taxon>Fungi</taxon>
        <taxon>Fungi incertae sedis</taxon>
        <taxon>Mucoromycota</taxon>
        <taxon>Glomeromycotina</taxon>
        <taxon>Glomeromycetes</taxon>
        <taxon>Archaeosporales</taxon>
        <taxon>Ambisporaceae</taxon>
        <taxon>Ambispora</taxon>
    </lineage>
</organism>
<dbReference type="AlphaFoldDB" id="A0A9N9D2C5"/>
<comment type="caution">
    <text evidence="3">The sequence shown here is derived from an EMBL/GenBank/DDBJ whole genome shotgun (WGS) entry which is preliminary data.</text>
</comment>
<feature type="transmembrane region" description="Helical" evidence="1">
    <location>
        <begin position="829"/>
        <end position="851"/>
    </location>
</feature>
<feature type="signal peptide" evidence="2">
    <location>
        <begin position="1"/>
        <end position="20"/>
    </location>
</feature>
<feature type="transmembrane region" description="Helical" evidence="1">
    <location>
        <begin position="712"/>
        <end position="731"/>
    </location>
</feature>
<keyword evidence="1" id="KW-0812">Transmembrane</keyword>
<accession>A0A9N9D2C5</accession>
<feature type="transmembrane region" description="Helical" evidence="1">
    <location>
        <begin position="654"/>
        <end position="673"/>
    </location>
</feature>
<sequence length="917" mass="104014">MFAGTAGELLLPIELTVVFAFEEKQEVNVTYGEYFTLEDNTIVIRVTRQKNDTCLEPEISLRILGPIGNVTEVKLNYEIPEFNFCIQNYQSYTVSLRQMNKYLLATYLDTDDFKNFERKAILFTRDGEVKGNPVILSPKMTSPMNSNVDITEHFLGINGHLFINSYNEHNHIAWTQLSQIDQSGNFRILRSGTFNENNTQATVFPTLDGSFALAYIVNSTHPTDILSQFVDPQWTAQVAFLRLKSDKFTSPFLLYQTELKLAYMALSSCINYSDKVGYGCLLQLASDGSGKNGTDMWLEISFLSAGGITNITNMQKFLNNDNRVVGITSLFYGGYLVYLSKPNGNETWSPYMEGVIYDIDRNRNSTLNFPNNVQLTFVSGILGNYSFWSLSNNTNKKSWTIVTTELPRFLSDQGYFNTKVETTYPAINDSVKIGTTNINITFTDKVKLSTNQLSIYKYDSGEVYRQFVIADSEYCKMSDDGRTVSITVLSSTFNQGGGYYYVQVEDNFVQDFLLEEPMHGISGYRWIFKPVTGLLRLNSDGTQKYKNSNGAERQKFYDELLVDLSIVTPIDISRLKHNYGFQYQTDAPEEQILLSVKILAGNPSEMTVKEVADTMDELIRHKDISPISVRPPASYLDETYGFNVYPNFWELYKLQLVGGIIGFVVVVGLYFAARRAYHPGNNLAIFQFVIIIIDFIFDVLFIKFNGKDVPSLYLPSIVILTATMGINLILASRIIVHENHTNLDFHQWFSRYGRLCSLFSVLSITDIEALQILSSRFAGLDFLSATYSDQAQNWLFWGSVCGLLLEDIPQLVIQIIYRFNVITWDIVPFIAIGSCVIVVFVKLIEKIFFAIQVCKKPRHQLPPTHYLNAEHIDTYPNYQLPQKEVVDPSDSSTVVMSETDTSTATAADEINTLQIVK</sequence>
<evidence type="ECO:0000313" key="3">
    <source>
        <dbReference type="EMBL" id="CAG8620402.1"/>
    </source>
</evidence>
<feature type="transmembrane region" description="Helical" evidence="1">
    <location>
        <begin position="685"/>
        <end position="706"/>
    </location>
</feature>
<feature type="chain" id="PRO_5040394048" evidence="2">
    <location>
        <begin position="21"/>
        <end position="917"/>
    </location>
</feature>
<name>A0A9N9D2C5_9GLOM</name>
<proteinExistence type="predicted"/>
<evidence type="ECO:0000256" key="1">
    <source>
        <dbReference type="SAM" id="Phobius"/>
    </source>
</evidence>
<protein>
    <submittedName>
        <fullName evidence="3">8016_t:CDS:1</fullName>
    </submittedName>
</protein>
<feature type="transmembrane region" description="Helical" evidence="1">
    <location>
        <begin position="794"/>
        <end position="817"/>
    </location>
</feature>